<dbReference type="InterPro" id="IPR013785">
    <property type="entry name" value="Aldolase_TIM"/>
</dbReference>
<dbReference type="UniPathway" id="UPA00109">
    <property type="reaction ID" value="UER00183"/>
</dbReference>
<evidence type="ECO:0000256" key="6">
    <source>
        <dbReference type="ARBA" id="ARBA00029799"/>
    </source>
</evidence>
<gene>
    <name evidence="7" type="ORF">EVA68_03660</name>
</gene>
<dbReference type="EC" id="4.1.2.13" evidence="3"/>
<comment type="pathway">
    <text evidence="1">Carbohydrate degradation; glycolysis; D-glyceraldehyde 3-phosphate and glycerone phosphate from D-glucose: step 4/4.</text>
</comment>
<dbReference type="GO" id="GO:0006096">
    <property type="term" value="P:glycolytic process"/>
    <property type="evidence" value="ECO:0007669"/>
    <property type="project" value="UniProtKB-UniPathway"/>
</dbReference>
<dbReference type="InterPro" id="IPR000741">
    <property type="entry name" value="FBA_I"/>
</dbReference>
<dbReference type="NCBIfam" id="NF003784">
    <property type="entry name" value="PRK05377.1"/>
    <property type="match status" value="1"/>
</dbReference>
<organism evidence="7 8">
    <name type="scientific">OM182 bacterium</name>
    <dbReference type="NCBI Taxonomy" id="2510334"/>
    <lineage>
        <taxon>Bacteria</taxon>
        <taxon>Pseudomonadati</taxon>
        <taxon>Pseudomonadota</taxon>
        <taxon>Gammaproteobacteria</taxon>
        <taxon>OMG group</taxon>
        <taxon>OM182 clade</taxon>
    </lineage>
</organism>
<comment type="similarity">
    <text evidence="2">Belongs to the class I fructose-bisphosphate aldolase family.</text>
</comment>
<sequence length="290" mass="32549">MDRMGHANGFVAALDQSGGSTPKALKLYGIQKDNWSSESEMFALVHEMRVRIITSKRFDGDNIVAAILFVNTMNNKIENRPTAEYLWEEKHIVPILKIDSGLAEEYDGTQLMKPINNLDQLLITAKDKGIFGTKMRSVIKTSHTSGIKRLVEQQFETAMRITQASLVPIIEPEIDINAPDKSKIEDILNTEILKHLDQLSENEKVMLKLTLPNKDNLYLDCVKHPSVLRVLALSGGYSRDESNKRLAKQQGVIASFSRALTEGLSKQQSNQEFEELLYSSIKSITEASNT</sequence>
<reference evidence="7 8" key="1">
    <citation type="submission" date="2019-02" db="EMBL/GenBank/DDBJ databases">
        <title>Prokaryotic population dynamics and viral predation in marine succession experiment using metagenomics: the confinement effect.</title>
        <authorList>
            <person name="Haro-Moreno J.M."/>
            <person name="Rodriguez-Valera F."/>
            <person name="Lopez-Perez M."/>
        </authorList>
    </citation>
    <scope>NUCLEOTIDE SEQUENCE [LARGE SCALE GENOMIC DNA]</scope>
    <source>
        <strain evidence="7">MED-G157</strain>
    </source>
</reference>
<dbReference type="AlphaFoldDB" id="A0A520S2K2"/>
<dbReference type="GO" id="GO:0004332">
    <property type="term" value="F:fructose-bisphosphate aldolase activity"/>
    <property type="evidence" value="ECO:0007669"/>
    <property type="project" value="UniProtKB-EC"/>
</dbReference>
<accession>A0A520S2K2</accession>
<evidence type="ECO:0000256" key="3">
    <source>
        <dbReference type="ARBA" id="ARBA00013068"/>
    </source>
</evidence>
<dbReference type="Gene3D" id="3.20.20.70">
    <property type="entry name" value="Aldolase class I"/>
    <property type="match status" value="1"/>
</dbReference>
<keyword evidence="5" id="KW-0456">Lyase</keyword>
<proteinExistence type="inferred from homology"/>
<protein>
    <recommendedName>
        <fullName evidence="3">fructose-bisphosphate aldolase</fullName>
        <ecNumber evidence="3">4.1.2.13</ecNumber>
    </recommendedName>
    <alternativeName>
        <fullName evidence="6">Fructose-bisphosphate aldolase class I</fullName>
    </alternativeName>
</protein>
<dbReference type="Pfam" id="PF00274">
    <property type="entry name" value="Glycolytic"/>
    <property type="match status" value="1"/>
</dbReference>
<dbReference type="EMBL" id="SHAG01000009">
    <property type="protein sequence ID" value="RZO76679.1"/>
    <property type="molecule type" value="Genomic_DNA"/>
</dbReference>
<evidence type="ECO:0000256" key="5">
    <source>
        <dbReference type="ARBA" id="ARBA00023239"/>
    </source>
</evidence>
<evidence type="ECO:0000313" key="7">
    <source>
        <dbReference type="EMBL" id="RZO76679.1"/>
    </source>
</evidence>
<evidence type="ECO:0000256" key="2">
    <source>
        <dbReference type="ARBA" id="ARBA00010387"/>
    </source>
</evidence>
<dbReference type="SUPFAM" id="SSF51569">
    <property type="entry name" value="Aldolase"/>
    <property type="match status" value="1"/>
</dbReference>
<evidence type="ECO:0000313" key="8">
    <source>
        <dbReference type="Proteomes" id="UP000316199"/>
    </source>
</evidence>
<dbReference type="PANTHER" id="PTHR11627">
    <property type="entry name" value="FRUCTOSE-BISPHOSPHATE ALDOLASE"/>
    <property type="match status" value="1"/>
</dbReference>
<name>A0A520S2K2_9GAMM</name>
<comment type="caution">
    <text evidence="7">The sequence shown here is derived from an EMBL/GenBank/DDBJ whole genome shotgun (WGS) entry which is preliminary data.</text>
</comment>
<dbReference type="Proteomes" id="UP000316199">
    <property type="component" value="Unassembled WGS sequence"/>
</dbReference>
<keyword evidence="4" id="KW-0324">Glycolysis</keyword>
<evidence type="ECO:0000256" key="4">
    <source>
        <dbReference type="ARBA" id="ARBA00023152"/>
    </source>
</evidence>
<evidence type="ECO:0000256" key="1">
    <source>
        <dbReference type="ARBA" id="ARBA00004714"/>
    </source>
</evidence>